<feature type="domain" description="Ion transport N-terminal" evidence="1">
    <location>
        <begin position="173"/>
        <end position="214"/>
    </location>
</feature>
<sequence>MSAVSAMDKTNKTVIVQRGKLSDVTETESIDSNAVSFPPPNECKYSGQTCSGDKPRTILLLQPKDIRKQPQPLTNSWQDPLSLLRSRFHSSAFLESRSTDKESGCQSPSLKRRYTINCLPPECSDDDIQFITELERDPIKVGIGGDNTILQDVVQDPRDRSWSVANMKEQFIGFFQPSNNRLALKLFGNKVALACERRRQREQGKWVIHPCSNFR</sequence>
<reference evidence="3 4" key="1">
    <citation type="submission" date="2019-07" db="EMBL/GenBank/DDBJ databases">
        <title>Annotation for the trematode Paragonimus westermani.</title>
        <authorList>
            <person name="Choi Y.-J."/>
        </authorList>
    </citation>
    <scope>NUCLEOTIDE SEQUENCE [LARGE SCALE GENOMIC DNA]</scope>
    <source>
        <strain evidence="3">180907_Pwestermani</strain>
    </source>
</reference>
<evidence type="ECO:0000313" key="2">
    <source>
        <dbReference type="EMBL" id="KAF8566930.1"/>
    </source>
</evidence>
<gene>
    <name evidence="2" type="ORF">P879_03976</name>
    <name evidence="3" type="ORF">P879_04635</name>
</gene>
<evidence type="ECO:0000313" key="3">
    <source>
        <dbReference type="EMBL" id="KAF8570136.1"/>
    </source>
</evidence>
<dbReference type="OrthoDB" id="421226at2759"/>
<evidence type="ECO:0000313" key="4">
    <source>
        <dbReference type="Proteomes" id="UP000699462"/>
    </source>
</evidence>
<dbReference type="AlphaFoldDB" id="A0A8T0DS26"/>
<dbReference type="EMBL" id="JTDF01004428">
    <property type="protein sequence ID" value="KAF8566930.1"/>
    <property type="molecule type" value="Genomic_DNA"/>
</dbReference>
<dbReference type="Proteomes" id="UP000699462">
    <property type="component" value="Unassembled WGS sequence"/>
</dbReference>
<evidence type="ECO:0000259" key="1">
    <source>
        <dbReference type="Pfam" id="PF08412"/>
    </source>
</evidence>
<comment type="caution">
    <text evidence="3">The sequence shown here is derived from an EMBL/GenBank/DDBJ whole genome shotgun (WGS) entry which is preliminary data.</text>
</comment>
<dbReference type="EMBL" id="JTDF01001358">
    <property type="protein sequence ID" value="KAF8570136.1"/>
    <property type="molecule type" value="Genomic_DNA"/>
</dbReference>
<keyword evidence="4" id="KW-1185">Reference proteome</keyword>
<name>A0A8T0DS26_9TREM</name>
<dbReference type="InterPro" id="IPR013621">
    <property type="entry name" value="Ion_trans_N"/>
</dbReference>
<accession>A0A8T0DS26</accession>
<proteinExistence type="predicted"/>
<protein>
    <recommendedName>
        <fullName evidence="1">Ion transport N-terminal domain-containing protein</fullName>
    </recommendedName>
</protein>
<organism evidence="3 4">
    <name type="scientific">Paragonimus westermani</name>
    <dbReference type="NCBI Taxonomy" id="34504"/>
    <lineage>
        <taxon>Eukaryota</taxon>
        <taxon>Metazoa</taxon>
        <taxon>Spiralia</taxon>
        <taxon>Lophotrochozoa</taxon>
        <taxon>Platyhelminthes</taxon>
        <taxon>Trematoda</taxon>
        <taxon>Digenea</taxon>
        <taxon>Plagiorchiida</taxon>
        <taxon>Troglotremata</taxon>
        <taxon>Troglotrematidae</taxon>
        <taxon>Paragonimus</taxon>
    </lineage>
</organism>
<dbReference type="Pfam" id="PF08412">
    <property type="entry name" value="Ion_trans_N"/>
    <property type="match status" value="1"/>
</dbReference>